<dbReference type="Gene3D" id="3.30.710.10">
    <property type="entry name" value="Potassium Channel Kv1.1, Chain A"/>
    <property type="match status" value="1"/>
</dbReference>
<protein>
    <recommendedName>
        <fullName evidence="4">BTB domain-containing protein</fullName>
    </recommendedName>
</protein>
<organism evidence="2 3">
    <name type="scientific">Fusarium sporotrichioides</name>
    <dbReference type="NCBI Taxonomy" id="5514"/>
    <lineage>
        <taxon>Eukaryota</taxon>
        <taxon>Fungi</taxon>
        <taxon>Dikarya</taxon>
        <taxon>Ascomycota</taxon>
        <taxon>Pezizomycotina</taxon>
        <taxon>Sordariomycetes</taxon>
        <taxon>Hypocreomycetidae</taxon>
        <taxon>Hypocreales</taxon>
        <taxon>Nectriaceae</taxon>
        <taxon>Fusarium</taxon>
    </lineage>
</organism>
<reference evidence="2 3" key="1">
    <citation type="journal article" date="2018" name="PLoS Pathog.">
        <title>Evolution of structural diversity of trichothecenes, a family of toxins produced by plant pathogenic and entomopathogenic fungi.</title>
        <authorList>
            <person name="Proctor R.H."/>
            <person name="McCormick S.P."/>
            <person name="Kim H.S."/>
            <person name="Cardoza R.E."/>
            <person name="Stanley A.M."/>
            <person name="Lindo L."/>
            <person name="Kelly A."/>
            <person name="Brown D.W."/>
            <person name="Lee T."/>
            <person name="Vaughan M.M."/>
            <person name="Alexander N.J."/>
            <person name="Busman M."/>
            <person name="Gutierrez S."/>
        </authorList>
    </citation>
    <scope>NUCLEOTIDE SEQUENCE [LARGE SCALE GENOMIC DNA]</scope>
    <source>
        <strain evidence="2 3">NRRL 3299</strain>
    </source>
</reference>
<evidence type="ECO:0000313" key="3">
    <source>
        <dbReference type="Proteomes" id="UP000266152"/>
    </source>
</evidence>
<feature type="region of interest" description="Disordered" evidence="1">
    <location>
        <begin position="116"/>
        <end position="139"/>
    </location>
</feature>
<dbReference type="Proteomes" id="UP000266152">
    <property type="component" value="Unassembled WGS sequence"/>
</dbReference>
<accession>A0A395S2Q2</accession>
<name>A0A395S2Q2_FUSSP</name>
<gene>
    <name evidence="2" type="ORF">FSPOR_6707</name>
</gene>
<dbReference type="STRING" id="5514.A0A395S2Q2"/>
<keyword evidence="3" id="KW-1185">Reference proteome</keyword>
<evidence type="ECO:0000256" key="1">
    <source>
        <dbReference type="SAM" id="MobiDB-lite"/>
    </source>
</evidence>
<sequence length="1359" mass="153491">MWSVTHEVDPDGDVIVILKKPNTANVIPEISLRNETKLGIEDDATFRPDNANVKIPTMDSGLPNNAALGNIYFLDQYQVSLTFDLHIAQENDEVRFLVSSRHLTTASATFKTTLSPPWTQSKAASSKGSSPSNSSSEETDSSAEEWHAYALLTVFNIIHGKGSRVPRKVSLEFFAHVALIADFYDCTDNLSTTAELWYELNYKRPGKYGKEVIMWLFIAWVFSWPNTFAEMARLTVRAGEGRGRVETHDLAIAQILDDLDVKRKHAINQLTEELRILDGNLRHAKIGCNNTCRSVMLGSLVIEKLNNRDLVTSWGHLGCHGVSLSRVIVAINDFAPTEWREASNRVHPCNATKLMQPTIDEVENTLKRLRITEFKHLIFTLSTFGILASAITDINFIMKVIQHDIDPGGDLLIVLKSPNSLILTPHLPKEDDVCQPLPFSSLSIFGDDFGSKDVEVEFRVSSYHMIQSSTYFEKMLKGPWKETHADNRDIESRFRALSCEETAEDIATTPIHLRRVSATGWNANALATVLNIIHGNTSGKHVPRDVNYVFLAQVAVIVDYYQCEGCVLVATGLWRGTVDFPELVHSNIMKLYISWAFSWDKRFSHAAWHSSADSLGLTLFEINDLPVAELLDILEQRRRDGIEKILAGFDDAAEMSLDNCSYMCSAAMLAIIIHHRTTNQPFRGISIREMSNHVRNPTADDDEHISIKMVSITYEIDPRGDIELVLNKPNNQKIIPVLRFTKDVRDLDDEKFDNPPCLGRYSVFKELCSPDETNASPVDSEVRLRVSSRHLILASRTFRAMLEGPWSEATSSCQSVRQINATDWDAMAFAVVLDIIHGRPRGIPEKMNIGLLARIATVVDYYECHDAMHACLKNWLSENPELSDPMLNLCKTSLLCLYVAWVFSEKSTISNMTYLALSHGEGLAQIDTFDLPLGVMLDTIDDKRQSLISKSLQLFDDLRKDLLDEKGCPQRDELECTALTLGVLMRAQYQLFSPERPLERPYNGYSITNVLLMESIRYDIDPGGDAEIVLKGFINAQGIIPSIDWDTAEHCDPKLDDEKDGIFDNPILDGRYAVFNIPDETETETEIEVRMRVSSRHLILASRTFRAMLEGPWSENLSRASQAQSSPVEIMASKCDAAALAIVLDAIHGRYQDIPRDVNVGLLTRIATIIDYYECHECLQLISREWVVHLWRYKKPNILCEGSLLWLYFAWVLSDHHVLSSISKILLREGIGLSYIHLQDLPLSPILEKIDAKRQELINRLITGLDNLHYELLKETTDTLTGSHWSTAMLGNLIRKQYQLEILYSNPDAPYSGHSVSSIVTKIFDPPTLKSKFQNLLDEIDREIWFFECEGQHRAYKGG</sequence>
<dbReference type="EMBL" id="PXOF01000094">
    <property type="protein sequence ID" value="RGP66329.1"/>
    <property type="molecule type" value="Genomic_DNA"/>
</dbReference>
<proteinExistence type="predicted"/>
<evidence type="ECO:0000313" key="2">
    <source>
        <dbReference type="EMBL" id="RGP66329.1"/>
    </source>
</evidence>
<comment type="caution">
    <text evidence="2">The sequence shown here is derived from an EMBL/GenBank/DDBJ whole genome shotgun (WGS) entry which is preliminary data.</text>
</comment>
<evidence type="ECO:0008006" key="4">
    <source>
        <dbReference type="Google" id="ProtNLM"/>
    </source>
</evidence>
<feature type="compositionally biased region" description="Low complexity" evidence="1">
    <location>
        <begin position="121"/>
        <end position="136"/>
    </location>
</feature>
<dbReference type="InterPro" id="IPR011333">
    <property type="entry name" value="SKP1/BTB/POZ_sf"/>
</dbReference>